<reference evidence="1 2" key="1">
    <citation type="journal article" date="2011" name="Int. J. Syst. Evol. Microbiol.">
        <title>Description of Undibacterium oligocarboniphilum sp. nov., isolated from purified water, and Undibacterium pigrum strain CCUG 49012 as the type strain of Undibacterium parvum sp. nov., and emended descriptions of the genus Undibacterium and the species Undibacterium pigrum.</title>
        <authorList>
            <person name="Eder W."/>
            <person name="Wanner G."/>
            <person name="Ludwig W."/>
            <person name="Busse H.J."/>
            <person name="Ziemke-Kageler F."/>
            <person name="Lang E."/>
        </authorList>
    </citation>
    <scope>NUCLEOTIDE SEQUENCE [LARGE SCALE GENOMIC DNA]</scope>
    <source>
        <strain evidence="1 2">DSM 23061</strain>
    </source>
</reference>
<name>A0A3Q9BVA8_9BURK</name>
<dbReference type="RefSeq" id="WP_126129470.1">
    <property type="nucleotide sequence ID" value="NZ_CP034464.1"/>
</dbReference>
<proteinExistence type="predicted"/>
<evidence type="ECO:0000313" key="2">
    <source>
        <dbReference type="Proteomes" id="UP000275663"/>
    </source>
</evidence>
<evidence type="ECO:0008006" key="3">
    <source>
        <dbReference type="Google" id="ProtNLM"/>
    </source>
</evidence>
<evidence type="ECO:0000313" key="1">
    <source>
        <dbReference type="EMBL" id="AZP14109.1"/>
    </source>
</evidence>
<gene>
    <name evidence="1" type="ORF">EJN92_20160</name>
</gene>
<dbReference type="AlphaFoldDB" id="A0A3Q9BVA8"/>
<dbReference type="Proteomes" id="UP000275663">
    <property type="component" value="Chromosome"/>
</dbReference>
<dbReference type="InterPro" id="IPR036249">
    <property type="entry name" value="Thioredoxin-like_sf"/>
</dbReference>
<dbReference type="EMBL" id="CP034464">
    <property type="protein sequence ID" value="AZP14109.1"/>
    <property type="molecule type" value="Genomic_DNA"/>
</dbReference>
<accession>A0A3Q9BVA8</accession>
<keyword evidence="2" id="KW-1185">Reference proteome</keyword>
<dbReference type="KEGG" id="upv:EJN92_20160"/>
<dbReference type="SUPFAM" id="SSF52833">
    <property type="entry name" value="Thioredoxin-like"/>
    <property type="match status" value="1"/>
</dbReference>
<sequence length="165" mass="18550">MKHVMVFVVLGLSIYFLAIKKSDIDLLMVPVANYSEAQAGNRFADVMPSQLPITPKLLAEVGVVTVVYFHDENCSGCLQLDRNIADFLVVRPDVAVRKVSMSPGKNGYSDAIRDYQWKIYMAPCILIFDKNRKLIAADEKTNATGQDLLEKWMARELDHSANKKI</sequence>
<protein>
    <recommendedName>
        <fullName evidence="3">Thioredoxin domain-containing protein</fullName>
    </recommendedName>
</protein>
<organism evidence="1 2">
    <name type="scientific">Undibacterium parvum</name>
    <dbReference type="NCBI Taxonomy" id="401471"/>
    <lineage>
        <taxon>Bacteria</taxon>
        <taxon>Pseudomonadati</taxon>
        <taxon>Pseudomonadota</taxon>
        <taxon>Betaproteobacteria</taxon>
        <taxon>Burkholderiales</taxon>
        <taxon>Oxalobacteraceae</taxon>
        <taxon>Undibacterium</taxon>
    </lineage>
</organism>